<dbReference type="CDD" id="cd00432">
    <property type="entry name" value="Ribosomal_L18_L5e"/>
    <property type="match status" value="1"/>
</dbReference>
<protein>
    <recommendedName>
        <fullName evidence="6 7">Large ribosomal subunit protein uL18</fullName>
    </recommendedName>
</protein>
<dbReference type="AlphaFoldDB" id="A0A9D2UJL8"/>
<dbReference type="Proteomes" id="UP000787625">
    <property type="component" value="Unassembled WGS sequence"/>
</dbReference>
<comment type="caution">
    <text evidence="8">The sequence shown here is derived from an EMBL/GenBank/DDBJ whole genome shotgun (WGS) entry which is preliminary data.</text>
</comment>
<dbReference type="GO" id="GO:0022625">
    <property type="term" value="C:cytosolic large ribosomal subunit"/>
    <property type="evidence" value="ECO:0007669"/>
    <property type="project" value="TreeGrafter"/>
</dbReference>
<dbReference type="GO" id="GO:0008097">
    <property type="term" value="F:5S rRNA binding"/>
    <property type="evidence" value="ECO:0007669"/>
    <property type="project" value="TreeGrafter"/>
</dbReference>
<accession>A0A9D2UJL8</accession>
<reference evidence="8" key="1">
    <citation type="journal article" date="2021" name="PeerJ">
        <title>Extensive microbial diversity within the chicken gut microbiome revealed by metagenomics and culture.</title>
        <authorList>
            <person name="Gilroy R."/>
            <person name="Ravi A."/>
            <person name="Getino M."/>
            <person name="Pursley I."/>
            <person name="Horton D.L."/>
            <person name="Alikhan N.F."/>
            <person name="Baker D."/>
            <person name="Gharbi K."/>
            <person name="Hall N."/>
            <person name="Watson M."/>
            <person name="Adriaenssens E.M."/>
            <person name="Foster-Nyarko E."/>
            <person name="Jarju S."/>
            <person name="Secka A."/>
            <person name="Antonio M."/>
            <person name="Oren A."/>
            <person name="Chaudhuri R.R."/>
            <person name="La Ragione R."/>
            <person name="Hildebrand F."/>
            <person name="Pallen M.J."/>
        </authorList>
    </citation>
    <scope>NUCLEOTIDE SEQUENCE</scope>
    <source>
        <strain evidence="8">MalCec1-1739</strain>
    </source>
</reference>
<dbReference type="InterPro" id="IPR057268">
    <property type="entry name" value="Ribosomal_L18"/>
</dbReference>
<evidence type="ECO:0000313" key="9">
    <source>
        <dbReference type="Proteomes" id="UP000787625"/>
    </source>
</evidence>
<dbReference type="GO" id="GO:0003735">
    <property type="term" value="F:structural constituent of ribosome"/>
    <property type="evidence" value="ECO:0007669"/>
    <property type="project" value="InterPro"/>
</dbReference>
<dbReference type="NCBIfam" id="TIGR00060">
    <property type="entry name" value="L18_bact"/>
    <property type="match status" value="1"/>
</dbReference>
<reference evidence="8" key="2">
    <citation type="submission" date="2021-04" db="EMBL/GenBank/DDBJ databases">
        <authorList>
            <person name="Gilroy R."/>
        </authorList>
    </citation>
    <scope>NUCLEOTIDE SEQUENCE</scope>
    <source>
        <strain evidence="8">MalCec1-1739</strain>
    </source>
</reference>
<evidence type="ECO:0000256" key="3">
    <source>
        <dbReference type="ARBA" id="ARBA00022884"/>
    </source>
</evidence>
<keyword evidence="5 7" id="KW-0687">Ribonucleoprotein</keyword>
<dbReference type="Gene3D" id="3.30.420.100">
    <property type="match status" value="1"/>
</dbReference>
<comment type="function">
    <text evidence="7">This is one of the proteins that bind and probably mediate the attachment of the 5S RNA into the large ribosomal subunit, where it forms part of the central protuberance.</text>
</comment>
<dbReference type="PANTHER" id="PTHR12899:SF3">
    <property type="entry name" value="LARGE RIBOSOMAL SUBUNIT PROTEIN UL18M"/>
    <property type="match status" value="1"/>
</dbReference>
<comment type="subunit">
    <text evidence="7">Part of the 50S ribosomal subunit; part of the 5S rRNA/L5/L18/L25 subcomplex. Contacts the 5S and 23S rRNAs.</text>
</comment>
<dbReference type="HAMAP" id="MF_01337_B">
    <property type="entry name" value="Ribosomal_uL18_B"/>
    <property type="match status" value="1"/>
</dbReference>
<dbReference type="EMBL" id="DWUP01000194">
    <property type="protein sequence ID" value="HJD53695.1"/>
    <property type="molecule type" value="Genomic_DNA"/>
</dbReference>
<evidence type="ECO:0000256" key="7">
    <source>
        <dbReference type="HAMAP-Rule" id="MF_01337"/>
    </source>
</evidence>
<dbReference type="PANTHER" id="PTHR12899">
    <property type="entry name" value="39S RIBOSOMAL PROTEIN L18, MITOCHONDRIAL"/>
    <property type="match status" value="1"/>
</dbReference>
<keyword evidence="2 7" id="KW-0699">rRNA-binding</keyword>
<dbReference type="SUPFAM" id="SSF53137">
    <property type="entry name" value="Translational machinery components"/>
    <property type="match status" value="1"/>
</dbReference>
<dbReference type="Pfam" id="PF00861">
    <property type="entry name" value="Ribosomal_L18p"/>
    <property type="match status" value="1"/>
</dbReference>
<comment type="similarity">
    <text evidence="1 7">Belongs to the universal ribosomal protein uL18 family.</text>
</comment>
<evidence type="ECO:0000313" key="8">
    <source>
        <dbReference type="EMBL" id="HJD53695.1"/>
    </source>
</evidence>
<keyword evidence="4 7" id="KW-0689">Ribosomal protein</keyword>
<evidence type="ECO:0000256" key="1">
    <source>
        <dbReference type="ARBA" id="ARBA00007116"/>
    </source>
</evidence>
<proteinExistence type="inferred from homology"/>
<gene>
    <name evidence="7 8" type="primary">rplR</name>
    <name evidence="8" type="ORF">IAA93_08240</name>
</gene>
<dbReference type="InterPro" id="IPR005484">
    <property type="entry name" value="Ribosomal_uL18_bac/plant/anim"/>
</dbReference>
<sequence>MTITKVERRQRIKYRIRKKVSGTIDRPRMCVFRSNRQIYVQFIDDSWVNPNEHTNLQGQKVLNVGRTLLSVSSLSLEKMPKCEQAAKVGELAAQKALAAGITQVVFDRNGYLYHGRVKEVAEAARKAGLKI</sequence>
<evidence type="ECO:0000256" key="5">
    <source>
        <dbReference type="ARBA" id="ARBA00023274"/>
    </source>
</evidence>
<evidence type="ECO:0000256" key="6">
    <source>
        <dbReference type="ARBA" id="ARBA00035197"/>
    </source>
</evidence>
<evidence type="ECO:0000256" key="4">
    <source>
        <dbReference type="ARBA" id="ARBA00022980"/>
    </source>
</evidence>
<dbReference type="GO" id="GO:0006412">
    <property type="term" value="P:translation"/>
    <property type="evidence" value="ECO:0007669"/>
    <property type="project" value="UniProtKB-UniRule"/>
</dbReference>
<name>A0A9D2UJL8_9BACT</name>
<evidence type="ECO:0000256" key="2">
    <source>
        <dbReference type="ARBA" id="ARBA00022730"/>
    </source>
</evidence>
<dbReference type="InterPro" id="IPR004389">
    <property type="entry name" value="Ribosomal_uL18_bac-type"/>
</dbReference>
<keyword evidence="3 7" id="KW-0694">RNA-binding</keyword>
<organism evidence="8 9">
    <name type="scientific">Candidatus Avibacteroides avistercoris</name>
    <dbReference type="NCBI Taxonomy" id="2840690"/>
    <lineage>
        <taxon>Bacteria</taxon>
        <taxon>Pseudomonadati</taxon>
        <taxon>Bacteroidota</taxon>
        <taxon>Bacteroidia</taxon>
        <taxon>Bacteroidales</taxon>
        <taxon>Bacteroidaceae</taxon>
        <taxon>Bacteroidaceae incertae sedis</taxon>
        <taxon>Candidatus Avibacteroides</taxon>
    </lineage>
</organism>